<evidence type="ECO:0000259" key="2">
    <source>
        <dbReference type="SMART" id="SM00822"/>
    </source>
</evidence>
<dbReference type="CDD" id="cd05233">
    <property type="entry name" value="SDR_c"/>
    <property type="match status" value="1"/>
</dbReference>
<dbReference type="PRINTS" id="PR00081">
    <property type="entry name" value="GDHRDH"/>
</dbReference>
<dbReference type="Pfam" id="PF13561">
    <property type="entry name" value="adh_short_C2"/>
    <property type="match status" value="1"/>
</dbReference>
<accession>A0A7W7LDX3</accession>
<organism evidence="3 4">
    <name type="scientific">Streptomyces netropsis</name>
    <name type="common">Streptoverticillium netropsis</name>
    <dbReference type="NCBI Taxonomy" id="55404"/>
    <lineage>
        <taxon>Bacteria</taxon>
        <taxon>Bacillati</taxon>
        <taxon>Actinomycetota</taxon>
        <taxon>Actinomycetes</taxon>
        <taxon>Kitasatosporales</taxon>
        <taxon>Streptomycetaceae</taxon>
        <taxon>Streptomyces</taxon>
    </lineage>
</organism>
<dbReference type="InterPro" id="IPR002347">
    <property type="entry name" value="SDR_fam"/>
</dbReference>
<dbReference type="GO" id="GO:0016616">
    <property type="term" value="F:oxidoreductase activity, acting on the CH-OH group of donors, NAD or NADP as acceptor"/>
    <property type="evidence" value="ECO:0007669"/>
    <property type="project" value="UniProtKB-ARBA"/>
</dbReference>
<dbReference type="InterPro" id="IPR057326">
    <property type="entry name" value="KR_dom"/>
</dbReference>
<dbReference type="PANTHER" id="PTHR42760">
    <property type="entry name" value="SHORT-CHAIN DEHYDROGENASES/REDUCTASES FAMILY MEMBER"/>
    <property type="match status" value="1"/>
</dbReference>
<dbReference type="InterPro" id="IPR036291">
    <property type="entry name" value="NAD(P)-bd_dom_sf"/>
</dbReference>
<dbReference type="AlphaFoldDB" id="A0A7W7LDX3"/>
<reference evidence="3 4" key="1">
    <citation type="submission" date="2020-08" db="EMBL/GenBank/DDBJ databases">
        <title>Genomic Encyclopedia of Type Strains, Phase III (KMG-III): the genomes of soil and plant-associated and newly described type strains.</title>
        <authorList>
            <person name="Whitman W."/>
        </authorList>
    </citation>
    <scope>NUCLEOTIDE SEQUENCE [LARGE SCALE GENOMIC DNA]</scope>
    <source>
        <strain evidence="3 4">CECT 3265</strain>
    </source>
</reference>
<dbReference type="PRINTS" id="PR00080">
    <property type="entry name" value="SDRFAMILY"/>
</dbReference>
<dbReference type="Proteomes" id="UP000556436">
    <property type="component" value="Unassembled WGS sequence"/>
</dbReference>
<sequence length="260" mass="26047">MSEPSGPPTGPAGPLWADGTTLLVTGGGAGIGAALCRAFTAAGGQVISLGRTPAALPGGDKGSANGVPTVRSHHVDLGDPDALDAVLDDLECSGTPVRYVVNNASLRAPQALADADRHHWRETFEVNLFAPMEICRRIGARLPEGGAIVNVTSGAARHLSPGTAAYAASQAALEAASAVLGRELAARGVRVNTLAPGPTGTPGLRRAVERGHSLDEAGLAGRIPLGRLGQADEIAAAIMFLLSPAAGFVTGQVLAANGGL</sequence>
<name>A0A7W7LDX3_STRNE</name>
<dbReference type="EMBL" id="JACHJG010000009">
    <property type="protein sequence ID" value="MBB4888428.1"/>
    <property type="molecule type" value="Genomic_DNA"/>
</dbReference>
<dbReference type="Gene3D" id="3.40.50.720">
    <property type="entry name" value="NAD(P)-binding Rossmann-like Domain"/>
    <property type="match status" value="1"/>
</dbReference>
<comment type="caution">
    <text evidence="3">The sequence shown here is derived from an EMBL/GenBank/DDBJ whole genome shotgun (WGS) entry which is preliminary data.</text>
</comment>
<dbReference type="SUPFAM" id="SSF51735">
    <property type="entry name" value="NAD(P)-binding Rossmann-fold domains"/>
    <property type="match status" value="1"/>
</dbReference>
<dbReference type="PANTHER" id="PTHR42760:SF106">
    <property type="entry name" value="PROTEIN FIXR"/>
    <property type="match status" value="1"/>
</dbReference>
<feature type="domain" description="Ketoreductase" evidence="2">
    <location>
        <begin position="20"/>
        <end position="222"/>
    </location>
</feature>
<evidence type="ECO:0000313" key="3">
    <source>
        <dbReference type="EMBL" id="MBB4888428.1"/>
    </source>
</evidence>
<comment type="similarity">
    <text evidence="1">Belongs to the short-chain dehydrogenases/reductases (SDR) family.</text>
</comment>
<dbReference type="RefSeq" id="WP_184736034.1">
    <property type="nucleotide sequence ID" value="NZ_BMRW01000007.1"/>
</dbReference>
<evidence type="ECO:0000313" key="4">
    <source>
        <dbReference type="Proteomes" id="UP000556436"/>
    </source>
</evidence>
<keyword evidence="4" id="KW-1185">Reference proteome</keyword>
<proteinExistence type="inferred from homology"/>
<evidence type="ECO:0000256" key="1">
    <source>
        <dbReference type="ARBA" id="ARBA00006484"/>
    </source>
</evidence>
<gene>
    <name evidence="3" type="ORF">FHS38_004497</name>
</gene>
<protein>
    <submittedName>
        <fullName evidence="3">NAD(P)-dependent dehydrogenase (Short-subunit alcohol dehydrogenase family)</fullName>
    </submittedName>
</protein>
<dbReference type="SMART" id="SM00822">
    <property type="entry name" value="PKS_KR"/>
    <property type="match status" value="1"/>
</dbReference>